<dbReference type="SUPFAM" id="SSF51621">
    <property type="entry name" value="Phosphoenolpyruvate/pyruvate domain"/>
    <property type="match status" value="1"/>
</dbReference>
<organism evidence="6 7">
    <name type="scientific">Paractinoplanes toevensis</name>
    <dbReference type="NCBI Taxonomy" id="571911"/>
    <lineage>
        <taxon>Bacteria</taxon>
        <taxon>Bacillati</taxon>
        <taxon>Actinomycetota</taxon>
        <taxon>Actinomycetes</taxon>
        <taxon>Micromonosporales</taxon>
        <taxon>Micromonosporaceae</taxon>
        <taxon>Paractinoplanes</taxon>
    </lineage>
</organism>
<sequence>MTGFITGRGTGPDGGSGAGPDGGSGAGPDGGSVRGRVAGLLAGGRGPALGTWIKIPAMEIMELVALAGFDFVVIDLEHSPISVETAYRLIGTALHTGVAPIVRVPGIGDGLAQRVLDAGAAGIMVPHVDTVEQARAAVRAVRFPPLGARGVGSTGRAGAWGLRSRADYLRYGREEVVLIAQIESAEGVRNAGEIAAVEGVSALLVGAADLSVSEGRTESDPEIVEMIASVVKASGVPVGNAGGATAASVRAAIEAGFTFTMLSNDASLFGAAAKAAVEAARGEEFPA</sequence>
<dbReference type="Pfam" id="PF03328">
    <property type="entry name" value="HpcH_HpaI"/>
    <property type="match status" value="1"/>
</dbReference>
<dbReference type="InterPro" id="IPR005000">
    <property type="entry name" value="Aldolase/citrate-lyase_domain"/>
</dbReference>
<dbReference type="InterPro" id="IPR015813">
    <property type="entry name" value="Pyrv/PenolPyrv_kinase-like_dom"/>
</dbReference>
<evidence type="ECO:0000256" key="2">
    <source>
        <dbReference type="ARBA" id="ARBA00022723"/>
    </source>
</evidence>
<evidence type="ECO:0000313" key="6">
    <source>
        <dbReference type="EMBL" id="GIM92008.1"/>
    </source>
</evidence>
<comment type="similarity">
    <text evidence="1">Belongs to the HpcH/HpaI aldolase family.</text>
</comment>
<evidence type="ECO:0000256" key="1">
    <source>
        <dbReference type="ARBA" id="ARBA00005568"/>
    </source>
</evidence>
<dbReference type="PANTHER" id="PTHR30502">
    <property type="entry name" value="2-KETO-3-DEOXY-L-RHAMNONATE ALDOLASE"/>
    <property type="match status" value="1"/>
</dbReference>
<gene>
    <name evidence="6" type="ORF">Ato02nite_038010</name>
</gene>
<dbReference type="GO" id="GO:0046872">
    <property type="term" value="F:metal ion binding"/>
    <property type="evidence" value="ECO:0007669"/>
    <property type="project" value="UniProtKB-KW"/>
</dbReference>
<name>A0A919TAU9_9ACTN</name>
<evidence type="ECO:0000256" key="3">
    <source>
        <dbReference type="ARBA" id="ARBA00023239"/>
    </source>
</evidence>
<dbReference type="GO" id="GO:0005737">
    <property type="term" value="C:cytoplasm"/>
    <property type="evidence" value="ECO:0007669"/>
    <property type="project" value="TreeGrafter"/>
</dbReference>
<accession>A0A919TAU9</accession>
<reference evidence="6 7" key="1">
    <citation type="submission" date="2021-03" db="EMBL/GenBank/DDBJ databases">
        <title>Whole genome shotgun sequence of Actinoplanes toevensis NBRC 105298.</title>
        <authorList>
            <person name="Komaki H."/>
            <person name="Tamura T."/>
        </authorList>
    </citation>
    <scope>NUCLEOTIDE SEQUENCE [LARGE SCALE GENOMIC DNA]</scope>
    <source>
        <strain evidence="6 7">NBRC 105298</strain>
    </source>
</reference>
<dbReference type="GO" id="GO:0016832">
    <property type="term" value="F:aldehyde-lyase activity"/>
    <property type="evidence" value="ECO:0007669"/>
    <property type="project" value="TreeGrafter"/>
</dbReference>
<protein>
    <recommendedName>
        <fullName evidence="5">HpcH/HpaI aldolase/citrate lyase domain-containing protein</fullName>
    </recommendedName>
</protein>
<evidence type="ECO:0000259" key="5">
    <source>
        <dbReference type="Pfam" id="PF03328"/>
    </source>
</evidence>
<keyword evidence="3" id="KW-0456">Lyase</keyword>
<feature type="domain" description="HpcH/HpaI aldolase/citrate lyase" evidence="5">
    <location>
        <begin position="52"/>
        <end position="234"/>
    </location>
</feature>
<dbReference type="PANTHER" id="PTHR30502:SF0">
    <property type="entry name" value="PHOSPHOENOLPYRUVATE CARBOXYLASE FAMILY PROTEIN"/>
    <property type="match status" value="1"/>
</dbReference>
<feature type="region of interest" description="Disordered" evidence="4">
    <location>
        <begin position="1"/>
        <end position="30"/>
    </location>
</feature>
<keyword evidence="7" id="KW-1185">Reference proteome</keyword>
<dbReference type="Gene3D" id="3.20.20.60">
    <property type="entry name" value="Phosphoenolpyruvate-binding domains"/>
    <property type="match status" value="1"/>
</dbReference>
<dbReference type="EMBL" id="BOQN01000051">
    <property type="protein sequence ID" value="GIM92008.1"/>
    <property type="molecule type" value="Genomic_DNA"/>
</dbReference>
<dbReference type="AlphaFoldDB" id="A0A919TAU9"/>
<dbReference type="InterPro" id="IPR040442">
    <property type="entry name" value="Pyrv_kinase-like_dom_sf"/>
</dbReference>
<keyword evidence="2" id="KW-0479">Metal-binding</keyword>
<evidence type="ECO:0000256" key="4">
    <source>
        <dbReference type="SAM" id="MobiDB-lite"/>
    </source>
</evidence>
<evidence type="ECO:0000313" key="7">
    <source>
        <dbReference type="Proteomes" id="UP000677082"/>
    </source>
</evidence>
<dbReference type="Proteomes" id="UP000677082">
    <property type="component" value="Unassembled WGS sequence"/>
</dbReference>
<dbReference type="RefSeq" id="WP_213007904.1">
    <property type="nucleotide sequence ID" value="NZ_BOQN01000051.1"/>
</dbReference>
<dbReference type="InterPro" id="IPR050251">
    <property type="entry name" value="HpcH-HpaI_aldolase"/>
</dbReference>
<proteinExistence type="inferred from homology"/>
<comment type="caution">
    <text evidence="6">The sequence shown here is derived from an EMBL/GenBank/DDBJ whole genome shotgun (WGS) entry which is preliminary data.</text>
</comment>